<dbReference type="EMBL" id="OY731406">
    <property type="protein sequence ID" value="CAJ1974143.1"/>
    <property type="molecule type" value="Genomic_DNA"/>
</dbReference>
<reference evidence="2" key="1">
    <citation type="submission" date="2023-10" db="EMBL/GenBank/DDBJ databases">
        <authorList>
            <person name="Domelevo Entfellner J.-B."/>
        </authorList>
    </citation>
    <scope>NUCLEOTIDE SEQUENCE</scope>
</reference>
<evidence type="ECO:0000256" key="1">
    <source>
        <dbReference type="SAM" id="MobiDB-lite"/>
    </source>
</evidence>
<dbReference type="AlphaFoldDB" id="A0AA86SWG2"/>
<organism evidence="2 3">
    <name type="scientific">Sphenostylis stenocarpa</name>
    <dbReference type="NCBI Taxonomy" id="92480"/>
    <lineage>
        <taxon>Eukaryota</taxon>
        <taxon>Viridiplantae</taxon>
        <taxon>Streptophyta</taxon>
        <taxon>Embryophyta</taxon>
        <taxon>Tracheophyta</taxon>
        <taxon>Spermatophyta</taxon>
        <taxon>Magnoliopsida</taxon>
        <taxon>eudicotyledons</taxon>
        <taxon>Gunneridae</taxon>
        <taxon>Pentapetalae</taxon>
        <taxon>rosids</taxon>
        <taxon>fabids</taxon>
        <taxon>Fabales</taxon>
        <taxon>Fabaceae</taxon>
        <taxon>Papilionoideae</taxon>
        <taxon>50 kb inversion clade</taxon>
        <taxon>NPAAA clade</taxon>
        <taxon>indigoferoid/millettioid clade</taxon>
        <taxon>Phaseoleae</taxon>
        <taxon>Sphenostylis</taxon>
    </lineage>
</organism>
<dbReference type="Proteomes" id="UP001189624">
    <property type="component" value="Chromosome 9"/>
</dbReference>
<name>A0AA86SWG2_9FABA</name>
<proteinExistence type="predicted"/>
<sequence length="238" mass="26214">MFIDWNEEEFQSTFLQTDTPFTDLEDENLMEHFNSQIELPPLPPTSSVMEPMTDPTSWFCEGSLGAENLNFVPNTLSQSLPNTQLNNPLSSADGLMLDGPVSSVQSPDMTLTDYFNQLSHLQNENSVPPQDDERNSMLQGLIPTRTENNGIEINQPLSHPGLVHPNPGQPRAGNAERSYPSGPLFVPTQTHGFSGFNDTSNSHPAGSSRSEHFQLSASDGYGAQYAPNYSYTQYDSIA</sequence>
<accession>A0AA86SWG2</accession>
<gene>
    <name evidence="2" type="ORF">AYBTSS11_LOCUS26214</name>
</gene>
<keyword evidence="3" id="KW-1185">Reference proteome</keyword>
<evidence type="ECO:0000313" key="2">
    <source>
        <dbReference type="EMBL" id="CAJ1974143.1"/>
    </source>
</evidence>
<feature type="compositionally biased region" description="Polar residues" evidence="1">
    <location>
        <begin position="187"/>
        <end position="215"/>
    </location>
</feature>
<evidence type="ECO:0000313" key="3">
    <source>
        <dbReference type="Proteomes" id="UP001189624"/>
    </source>
</evidence>
<protein>
    <submittedName>
        <fullName evidence="2">Uncharacterized protein</fullName>
    </submittedName>
</protein>
<feature type="region of interest" description="Disordered" evidence="1">
    <location>
        <begin position="150"/>
        <end position="215"/>
    </location>
</feature>
<dbReference type="Gramene" id="rna-AYBTSS11_LOCUS26214">
    <property type="protein sequence ID" value="CAJ1974143.1"/>
    <property type="gene ID" value="gene-AYBTSS11_LOCUS26214"/>
</dbReference>